<dbReference type="NCBIfam" id="TIGR00037">
    <property type="entry name" value="eIF_5A"/>
    <property type="match status" value="1"/>
</dbReference>
<dbReference type="InterPro" id="IPR008991">
    <property type="entry name" value="Translation_prot_SH3-like_sf"/>
</dbReference>
<dbReference type="SUPFAM" id="SSF51735">
    <property type="entry name" value="NAD(P)-binding Rossmann-fold domains"/>
    <property type="match status" value="1"/>
</dbReference>
<dbReference type="PANTHER" id="PTHR12286:SF5">
    <property type="entry name" value="SACCHAROPINE DEHYDROGENASE-LIKE OXIDOREDUCTASE"/>
    <property type="match status" value="1"/>
</dbReference>
<feature type="region of interest" description="Disordered" evidence="6">
    <location>
        <begin position="959"/>
        <end position="988"/>
    </location>
</feature>
<dbReference type="PROSITE" id="PS00302">
    <property type="entry name" value="IF5A_HYPUSINE"/>
    <property type="match status" value="1"/>
</dbReference>
<keyword evidence="3" id="KW-0648">Protein biosynthesis</keyword>
<feature type="compositionally biased region" description="Low complexity" evidence="6">
    <location>
        <begin position="964"/>
        <end position="981"/>
    </location>
</feature>
<dbReference type="FunFam" id="2.40.50.140:FF:000034">
    <property type="entry name" value="Eukaryotic translation initiation factor 5A"/>
    <property type="match status" value="1"/>
</dbReference>
<reference evidence="8" key="1">
    <citation type="submission" date="2022-05" db="EMBL/GenBank/DDBJ databases">
        <title>The Musa troglodytarum L. genome provides insights into the mechanism of non-climacteric behaviour and enrichment of carotenoids.</title>
        <authorList>
            <person name="Wang J."/>
        </authorList>
    </citation>
    <scope>NUCLEOTIDE SEQUENCE</scope>
    <source>
        <tissue evidence="8">Leaf</tissue>
    </source>
</reference>
<dbReference type="PANTHER" id="PTHR12286">
    <property type="entry name" value="SACCHAROPINE DEHYDROGENASE-LIKE OXIDOREDUCTASE"/>
    <property type="match status" value="1"/>
</dbReference>
<dbReference type="InterPro" id="IPR005097">
    <property type="entry name" value="Sacchrp_dh_NADP-bd"/>
</dbReference>
<organism evidence="8 9">
    <name type="scientific">Musa troglodytarum</name>
    <name type="common">fe'i banana</name>
    <dbReference type="NCBI Taxonomy" id="320322"/>
    <lineage>
        <taxon>Eukaryota</taxon>
        <taxon>Viridiplantae</taxon>
        <taxon>Streptophyta</taxon>
        <taxon>Embryophyta</taxon>
        <taxon>Tracheophyta</taxon>
        <taxon>Spermatophyta</taxon>
        <taxon>Magnoliopsida</taxon>
        <taxon>Liliopsida</taxon>
        <taxon>Zingiberales</taxon>
        <taxon>Musaceae</taxon>
        <taxon>Musa</taxon>
    </lineage>
</organism>
<dbReference type="SUPFAM" id="SSF50249">
    <property type="entry name" value="Nucleic acid-binding proteins"/>
    <property type="match status" value="1"/>
</dbReference>
<dbReference type="GO" id="GO:0005886">
    <property type="term" value="C:plasma membrane"/>
    <property type="evidence" value="ECO:0007669"/>
    <property type="project" value="TreeGrafter"/>
</dbReference>
<dbReference type="Pfam" id="PF01287">
    <property type="entry name" value="eIF-5a"/>
    <property type="match status" value="1"/>
</dbReference>
<dbReference type="OrthoDB" id="630817at2759"/>
<evidence type="ECO:0000313" key="8">
    <source>
        <dbReference type="EMBL" id="URE48158.1"/>
    </source>
</evidence>
<dbReference type="InterPro" id="IPR051276">
    <property type="entry name" value="Saccharopine_DH-like_oxidrdct"/>
</dbReference>
<sequence>MGTKVQCKSYLPGYHPARNLIKDTNFSWNPFCEDKALNDQLCNNFKSRGVSSWPDYDKETLKQTMIEHEAIFQKQDRRMYFSKILVYELHRLYRIQKELMHQLRNKQPNRSSGPAETSKSSMFLSQMPPEFGEKMWHLPHPSRANTSNTTANVRDNDDDRVSNFLKEGATQCSSTKNGGNFKDDGPHTKFKTIPKRMFDLDLPADAYIENEDIERAEGENVSEPCIMAAETLKRISGIKADNNVKLTLGNVEIPVSGKGISKSDLHPRNGLSIHRLADLNEPFKDSCEEGAISLGSYKSSGLNSDVEELQQPWNLTRSKNKSPQRNLFMDKHINEVSMNYLDTDKVERGHQWLLSHSDSGQSKIVVNSIDSGLFSEKYPMSSESIKLKLDKARETLLPDQNQTEMWFGEKTTHSTETFGCQDYVTSNYPGCTSSQVSSALSLVSPFPCATSASALTPWRMPSKSVNQIPITVQAFPCFTGSSTLNGEGKNYNAAKQSNRPVCDKIEFNGDLQPHKRLDYKSSSPVNGHHHGIQMCSTSTGIHCSPCNLEKPNLDASCNASPYKNSKIHEPLKCSRDLQFIDINSVKDLNLNQGILGGIQDGFTNRQFFARKHDESSNDVIWLREKPSCKGSAECDIFVKDYAYPSKFLAEKVKDKGSSVCPLRHSLSSFDIKESRTYRAISTDILNVKGNFSPPDNSHRIFDCSNSVTCDGQLFVNDLKRHAKGKAIRNPGLRNDINLNSDLMPADGVRLFGMTAEDERQTPSSLSLARVADKLTSKIDLEAPTDEMEEANNFSRVEIVDMNCPVTQVERKQEKTSYGDTCVRLAADTIVSMSVDVHDHTQPLCSFAPSFDSLYLLAEVVKSNAEIEASDDDGGLDAFESLTMKLEELKPDEYYCKPCQQEKPKDDEKSMASLLLPRPRRGQARKRRQRRDFQRDILPALVSLSRHEVTEDLQALGGMIRAGKSRQTGSTRSTSQNMPSSRSRGRGRPRSLAITIAEVCDDSPPQLQPTRTDLENDGKNIMAWGRTTRRCHRQRIPLAAWVFHSVEGVELMATTVKTREFDVVILGGSGFTGKYVIREALKFLSSASGPLRSLALAGRSPSKLAAALQWAAAASPPPPLSIISADVFDPTSLLALCRRTRIILNCVGPFHLYGDPVVAACVEAGTDYLDITGEPEFIERTETRYHERAEKAGSLVVSACGFDSVVAELGLMFHSRQWVPPAVPNRVEAYLSVESERSIALNIGTYESMVVGMANVGRLPDLRRSRPKSARPVIAGPPPAKGPLIEHNKTLGLWAINLPSVDAAVVRRTHEMLAEHPHGLAGISESDECAEKRKLYWSTVKPVHFGVKICAKSILGILRLMVTGLFLGLFGMFALGRSILLKFPSVFSLGWFRKTGPTEEEVRSASFIMWFIGHGYSDANLASQRGRKPDTEVITRVSGPEAGYVTTPIILLQCALVVLSERDNLPKGGVLPSGIVFSHTNLQRRLEENGIFFDVISSGSMSDEEHHFESKADAGASKTYPQQAGTIRKNGYIVIKGRPCKVVEVSTSKTGKHGHAKCHFVAIDIFNAKKLEDIVPSSHNCDVPHVTRTDYQLIDISEDGFVSLLTENGNTKDDLRLPTDETLLTQLKDGFTEGKDLVVTVMSAMGEEQICALKDIGPK</sequence>
<gene>
    <name evidence="8" type="ORF">MUK42_14378</name>
</gene>
<dbReference type="InterPro" id="IPR001884">
    <property type="entry name" value="IF5A-like"/>
</dbReference>
<keyword evidence="4" id="KW-0385">Hypusine</keyword>
<dbReference type="InterPro" id="IPR020189">
    <property type="entry name" value="IF5A_C"/>
</dbReference>
<dbReference type="InterPro" id="IPR048670">
    <property type="entry name" value="IF5A-like_N"/>
</dbReference>
<name>A0A9E7L6Z0_9LILI</name>
<dbReference type="InterPro" id="IPR019769">
    <property type="entry name" value="Trans_elong_IF5A_hypusine_site"/>
</dbReference>
<feature type="compositionally biased region" description="Basic residues" evidence="6">
    <location>
        <begin position="917"/>
        <end position="929"/>
    </location>
</feature>
<feature type="compositionally biased region" description="Basic and acidic residues" evidence="6">
    <location>
        <begin position="896"/>
        <end position="909"/>
    </location>
</feature>
<dbReference type="EMBL" id="CP097511">
    <property type="protein sequence ID" value="URE48158.1"/>
    <property type="molecule type" value="Genomic_DNA"/>
</dbReference>
<feature type="region of interest" description="Disordered" evidence="6">
    <location>
        <begin position="896"/>
        <end position="930"/>
    </location>
</feature>
<dbReference type="Gene3D" id="2.30.30.30">
    <property type="match status" value="1"/>
</dbReference>
<evidence type="ECO:0000256" key="1">
    <source>
        <dbReference type="ARBA" id="ARBA00006016"/>
    </source>
</evidence>
<dbReference type="GO" id="GO:0003743">
    <property type="term" value="F:translation initiation factor activity"/>
    <property type="evidence" value="ECO:0007669"/>
    <property type="project" value="UniProtKB-KW"/>
</dbReference>
<dbReference type="GO" id="GO:0009247">
    <property type="term" value="P:glycolipid biosynthetic process"/>
    <property type="evidence" value="ECO:0007669"/>
    <property type="project" value="TreeGrafter"/>
</dbReference>
<dbReference type="CDD" id="cd04468">
    <property type="entry name" value="S1_eIF5A"/>
    <property type="match status" value="1"/>
</dbReference>
<dbReference type="GO" id="GO:0003746">
    <property type="term" value="F:translation elongation factor activity"/>
    <property type="evidence" value="ECO:0007669"/>
    <property type="project" value="InterPro"/>
</dbReference>
<dbReference type="FunFam" id="2.30.30.30:FF:000012">
    <property type="entry name" value="Eukaryotic translation initiation factor 5A"/>
    <property type="match status" value="1"/>
</dbReference>
<dbReference type="Pfam" id="PF03435">
    <property type="entry name" value="Sacchrp_dh_NADP"/>
    <property type="match status" value="1"/>
</dbReference>
<evidence type="ECO:0000256" key="4">
    <source>
        <dbReference type="ARBA" id="ARBA00023071"/>
    </source>
</evidence>
<evidence type="ECO:0000256" key="2">
    <source>
        <dbReference type="ARBA" id="ARBA00022540"/>
    </source>
</evidence>
<accession>A0A9E7L6Z0</accession>
<protein>
    <recommendedName>
        <fullName evidence="7">Translation initiation factor 5A C-terminal domain-containing protein</fullName>
    </recommendedName>
</protein>
<dbReference type="Pfam" id="PF21485">
    <property type="entry name" value="IF5A-like_N"/>
    <property type="match status" value="1"/>
</dbReference>
<dbReference type="SUPFAM" id="SSF50104">
    <property type="entry name" value="Translation proteins SH3-like domain"/>
    <property type="match status" value="1"/>
</dbReference>
<dbReference type="InterPro" id="IPR036291">
    <property type="entry name" value="NAD(P)-bd_dom_sf"/>
</dbReference>
<dbReference type="GO" id="GO:0005811">
    <property type="term" value="C:lipid droplet"/>
    <property type="evidence" value="ECO:0007669"/>
    <property type="project" value="TreeGrafter"/>
</dbReference>
<evidence type="ECO:0000256" key="5">
    <source>
        <dbReference type="ARBA" id="ARBA00038048"/>
    </source>
</evidence>
<dbReference type="GO" id="GO:0003723">
    <property type="term" value="F:RNA binding"/>
    <property type="evidence" value="ECO:0007669"/>
    <property type="project" value="InterPro"/>
</dbReference>
<evidence type="ECO:0000256" key="3">
    <source>
        <dbReference type="ARBA" id="ARBA00022917"/>
    </source>
</evidence>
<evidence type="ECO:0000259" key="7">
    <source>
        <dbReference type="SMART" id="SM01376"/>
    </source>
</evidence>
<feature type="domain" description="Translation initiation factor 5A C-terminal" evidence="7">
    <location>
        <begin position="1584"/>
        <end position="1653"/>
    </location>
</feature>
<keyword evidence="2" id="KW-0396">Initiation factor</keyword>
<dbReference type="Pfam" id="PF05904">
    <property type="entry name" value="DUF863"/>
    <property type="match status" value="2"/>
</dbReference>
<proteinExistence type="inferred from homology"/>
<dbReference type="GO" id="GO:0043022">
    <property type="term" value="F:ribosome binding"/>
    <property type="evidence" value="ECO:0007669"/>
    <property type="project" value="InterPro"/>
</dbReference>
<comment type="similarity">
    <text evidence="1">Belongs to the eIF-5A family.</text>
</comment>
<dbReference type="Proteomes" id="UP001055439">
    <property type="component" value="Chromosome 9"/>
</dbReference>
<dbReference type="GO" id="GO:0045905">
    <property type="term" value="P:positive regulation of translational termination"/>
    <property type="evidence" value="ECO:0007669"/>
    <property type="project" value="InterPro"/>
</dbReference>
<keyword evidence="9" id="KW-1185">Reference proteome</keyword>
<dbReference type="InterPro" id="IPR008581">
    <property type="entry name" value="DUF863_pln"/>
</dbReference>
<dbReference type="InterPro" id="IPR012340">
    <property type="entry name" value="NA-bd_OB-fold"/>
</dbReference>
<dbReference type="InterPro" id="IPR014722">
    <property type="entry name" value="Rib_uL2_dom2"/>
</dbReference>
<dbReference type="GO" id="GO:0045901">
    <property type="term" value="P:positive regulation of translational elongation"/>
    <property type="evidence" value="ECO:0007669"/>
    <property type="project" value="InterPro"/>
</dbReference>
<dbReference type="SMART" id="SM01376">
    <property type="entry name" value="eIF-5a"/>
    <property type="match status" value="1"/>
</dbReference>
<evidence type="ECO:0000313" key="9">
    <source>
        <dbReference type="Proteomes" id="UP001055439"/>
    </source>
</evidence>
<comment type="similarity">
    <text evidence="5">Belongs to the saccharopine dehydrogenase family.</text>
</comment>
<evidence type="ECO:0000256" key="6">
    <source>
        <dbReference type="SAM" id="MobiDB-lite"/>
    </source>
</evidence>
<dbReference type="Gene3D" id="3.40.50.720">
    <property type="entry name" value="NAD(P)-binding Rossmann-like Domain"/>
    <property type="match status" value="1"/>
</dbReference>
<dbReference type="Gene3D" id="2.40.50.140">
    <property type="entry name" value="Nucleic acid-binding proteins"/>
    <property type="match status" value="1"/>
</dbReference>
<dbReference type="GO" id="GO:0005739">
    <property type="term" value="C:mitochondrion"/>
    <property type="evidence" value="ECO:0007669"/>
    <property type="project" value="TreeGrafter"/>
</dbReference>